<organism evidence="1">
    <name type="scientific">Arundo donax</name>
    <name type="common">Giant reed</name>
    <name type="synonym">Donax arundinaceus</name>
    <dbReference type="NCBI Taxonomy" id="35708"/>
    <lineage>
        <taxon>Eukaryota</taxon>
        <taxon>Viridiplantae</taxon>
        <taxon>Streptophyta</taxon>
        <taxon>Embryophyta</taxon>
        <taxon>Tracheophyta</taxon>
        <taxon>Spermatophyta</taxon>
        <taxon>Magnoliopsida</taxon>
        <taxon>Liliopsida</taxon>
        <taxon>Poales</taxon>
        <taxon>Poaceae</taxon>
        <taxon>PACMAD clade</taxon>
        <taxon>Arundinoideae</taxon>
        <taxon>Arundineae</taxon>
        <taxon>Arundo</taxon>
    </lineage>
</organism>
<sequence length="15" mass="1506">MLAAIVGVKTSLGFV</sequence>
<proteinExistence type="predicted"/>
<accession>A0A0A9FB63</accession>
<protein>
    <submittedName>
        <fullName evidence="1">Uncharacterized protein</fullName>
    </submittedName>
</protein>
<evidence type="ECO:0000313" key="1">
    <source>
        <dbReference type="EMBL" id="JAE09557.1"/>
    </source>
</evidence>
<reference evidence="1" key="1">
    <citation type="submission" date="2014-09" db="EMBL/GenBank/DDBJ databases">
        <authorList>
            <person name="Magalhaes I.L.F."/>
            <person name="Oliveira U."/>
            <person name="Santos F.R."/>
            <person name="Vidigal T.H.D.A."/>
            <person name="Brescovit A.D."/>
            <person name="Santos A.J."/>
        </authorList>
    </citation>
    <scope>NUCLEOTIDE SEQUENCE</scope>
    <source>
        <tissue evidence="1">Shoot tissue taken approximately 20 cm above the soil surface</tissue>
    </source>
</reference>
<dbReference type="EMBL" id="GBRH01188339">
    <property type="protein sequence ID" value="JAE09557.1"/>
    <property type="molecule type" value="Transcribed_RNA"/>
</dbReference>
<reference evidence="1" key="2">
    <citation type="journal article" date="2015" name="Data Brief">
        <title>Shoot transcriptome of the giant reed, Arundo donax.</title>
        <authorList>
            <person name="Barrero R.A."/>
            <person name="Guerrero F.D."/>
            <person name="Moolhuijzen P."/>
            <person name="Goolsby J.A."/>
            <person name="Tidwell J."/>
            <person name="Bellgard S.E."/>
            <person name="Bellgard M.I."/>
        </authorList>
    </citation>
    <scope>NUCLEOTIDE SEQUENCE</scope>
    <source>
        <tissue evidence="1">Shoot tissue taken approximately 20 cm above the soil surface</tissue>
    </source>
</reference>
<name>A0A0A9FB63_ARUDO</name>